<protein>
    <submittedName>
        <fullName evidence="2">Uncharacterized protein</fullName>
    </submittedName>
</protein>
<dbReference type="AlphaFoldDB" id="S4PT72"/>
<name>S4PT72_9NEOP</name>
<dbReference type="EMBL" id="GAIX01012543">
    <property type="protein sequence ID" value="JAA80017.1"/>
    <property type="molecule type" value="Transcribed_RNA"/>
</dbReference>
<feature type="compositionally biased region" description="Acidic residues" evidence="1">
    <location>
        <begin position="46"/>
        <end position="58"/>
    </location>
</feature>
<proteinExistence type="predicted"/>
<sequence length="101" mass="10885">MVGPAHEIIGEVPTRERSPSEVETTQEKIISLELTTSPTSETAPSDLEETSLENEVDTGENSLQPDIVQVVNPMLDGGVGRVTAIPVGPAHRLTPYNDHQQ</sequence>
<evidence type="ECO:0000313" key="2">
    <source>
        <dbReference type="EMBL" id="JAA80017.1"/>
    </source>
</evidence>
<organism evidence="2">
    <name type="scientific">Pararge aegeria</name>
    <name type="common">speckled wood butterfly</name>
    <dbReference type="NCBI Taxonomy" id="116150"/>
    <lineage>
        <taxon>Eukaryota</taxon>
        <taxon>Metazoa</taxon>
        <taxon>Ecdysozoa</taxon>
        <taxon>Arthropoda</taxon>
        <taxon>Hexapoda</taxon>
        <taxon>Insecta</taxon>
        <taxon>Pterygota</taxon>
        <taxon>Neoptera</taxon>
        <taxon>Endopterygota</taxon>
        <taxon>Lepidoptera</taxon>
        <taxon>Glossata</taxon>
        <taxon>Ditrysia</taxon>
        <taxon>Papilionoidea</taxon>
        <taxon>Nymphalidae</taxon>
        <taxon>Satyrinae</taxon>
        <taxon>Satyrini</taxon>
        <taxon>Parargina</taxon>
        <taxon>Pararge</taxon>
    </lineage>
</organism>
<reference evidence="2" key="1">
    <citation type="journal article" date="2013" name="BMC Genomics">
        <title>Unscrambling butterfly oogenesis.</title>
        <authorList>
            <person name="Carter J.M."/>
            <person name="Baker S.C."/>
            <person name="Pink R."/>
            <person name="Carter D.R."/>
            <person name="Collins A."/>
            <person name="Tomlin J."/>
            <person name="Gibbs M."/>
            <person name="Breuker C.J."/>
        </authorList>
    </citation>
    <scope>NUCLEOTIDE SEQUENCE</scope>
    <source>
        <tissue evidence="2">Ovary</tissue>
    </source>
</reference>
<accession>S4PT72</accession>
<feature type="compositionally biased region" description="Low complexity" evidence="1">
    <location>
        <begin position="31"/>
        <end position="45"/>
    </location>
</feature>
<reference evidence="2" key="2">
    <citation type="submission" date="2013-05" db="EMBL/GenBank/DDBJ databases">
        <authorList>
            <person name="Carter J.-M."/>
            <person name="Baker S.C."/>
            <person name="Pink R."/>
            <person name="Carter D.R.F."/>
            <person name="Collins A."/>
            <person name="Tomlin J."/>
            <person name="Gibbs M."/>
            <person name="Breuker C.J."/>
        </authorList>
    </citation>
    <scope>NUCLEOTIDE SEQUENCE</scope>
    <source>
        <tissue evidence="2">Ovary</tissue>
    </source>
</reference>
<feature type="region of interest" description="Disordered" evidence="1">
    <location>
        <begin position="1"/>
        <end position="64"/>
    </location>
</feature>
<evidence type="ECO:0000256" key="1">
    <source>
        <dbReference type="SAM" id="MobiDB-lite"/>
    </source>
</evidence>